<dbReference type="EMBL" id="GBXM01021918">
    <property type="protein sequence ID" value="JAH86659.1"/>
    <property type="molecule type" value="Transcribed_RNA"/>
</dbReference>
<sequence>MASRLCLTLQVHEVQLSYLKEVPFS</sequence>
<reference evidence="1" key="2">
    <citation type="journal article" date="2015" name="Fish Shellfish Immunol.">
        <title>Early steps in the European eel (Anguilla anguilla)-Vibrio vulnificus interaction in the gills: Role of the RtxA13 toxin.</title>
        <authorList>
            <person name="Callol A."/>
            <person name="Pajuelo D."/>
            <person name="Ebbesson L."/>
            <person name="Teles M."/>
            <person name="MacKenzie S."/>
            <person name="Amaro C."/>
        </authorList>
    </citation>
    <scope>NUCLEOTIDE SEQUENCE</scope>
</reference>
<name>A0A0E9W8E1_ANGAN</name>
<reference evidence="1" key="1">
    <citation type="submission" date="2014-11" db="EMBL/GenBank/DDBJ databases">
        <authorList>
            <person name="Amaro Gonzalez C."/>
        </authorList>
    </citation>
    <scope>NUCLEOTIDE SEQUENCE</scope>
</reference>
<evidence type="ECO:0000313" key="1">
    <source>
        <dbReference type="EMBL" id="JAH86659.1"/>
    </source>
</evidence>
<organism evidence="1">
    <name type="scientific">Anguilla anguilla</name>
    <name type="common">European freshwater eel</name>
    <name type="synonym">Muraena anguilla</name>
    <dbReference type="NCBI Taxonomy" id="7936"/>
    <lineage>
        <taxon>Eukaryota</taxon>
        <taxon>Metazoa</taxon>
        <taxon>Chordata</taxon>
        <taxon>Craniata</taxon>
        <taxon>Vertebrata</taxon>
        <taxon>Euteleostomi</taxon>
        <taxon>Actinopterygii</taxon>
        <taxon>Neopterygii</taxon>
        <taxon>Teleostei</taxon>
        <taxon>Anguilliformes</taxon>
        <taxon>Anguillidae</taxon>
        <taxon>Anguilla</taxon>
    </lineage>
</organism>
<dbReference type="AlphaFoldDB" id="A0A0E9W8E1"/>
<accession>A0A0E9W8E1</accession>
<protein>
    <submittedName>
        <fullName evidence="1">Uncharacterized protein</fullName>
    </submittedName>
</protein>
<proteinExistence type="predicted"/>